<dbReference type="AlphaFoldDB" id="A0A7S3BE78"/>
<proteinExistence type="predicted"/>
<dbReference type="PANTHER" id="PTHR37321:SF1">
    <property type="entry name" value="EXPORTED PROTEIN"/>
    <property type="match status" value="1"/>
</dbReference>
<evidence type="ECO:0000259" key="1">
    <source>
        <dbReference type="Pfam" id="PF14323"/>
    </source>
</evidence>
<evidence type="ECO:0000313" key="2">
    <source>
        <dbReference type="EMBL" id="CAE0131403.1"/>
    </source>
</evidence>
<organism evidence="2">
    <name type="scientific">Prasinoderma singulare</name>
    <dbReference type="NCBI Taxonomy" id="676789"/>
    <lineage>
        <taxon>Eukaryota</taxon>
        <taxon>Viridiplantae</taxon>
        <taxon>Prasinodermophyta</taxon>
        <taxon>Prasinodermophyceae</taxon>
        <taxon>Prasinodermales</taxon>
        <taxon>Prasinodermaceae</taxon>
        <taxon>Prasinoderma</taxon>
    </lineage>
</organism>
<sequence>MAPAVLEYFYNEATPNDYFIGAISGPGYMYPGAVPFDALPHVVELSAGLMKQLDMRVWETMDDSHGSTVVGTSDLTQRVAETYLNNMPDLLGMVHGYAPAFTFASGGRDGRTPLLSFDYYLDPAPPPEQAAADLQELRAINLRAGAAPYYCLVHVREWSNITRVEQVLDGLDSDFFEVVPLDTFLAMARAKPTFETHFAPPYNSTQE</sequence>
<name>A0A7S3BE78_9VIRI</name>
<gene>
    <name evidence="2" type="ORF">PSIN1315_LOCUS3445</name>
</gene>
<dbReference type="PANTHER" id="PTHR37321">
    <property type="entry name" value="EXPORTED PROTEIN-RELATED"/>
    <property type="match status" value="1"/>
</dbReference>
<protein>
    <recommendedName>
        <fullName evidence="1">GxGYxYP putative glycoside hydrolase C-terminal domain-containing protein</fullName>
    </recommendedName>
</protein>
<dbReference type="InterPro" id="IPR025832">
    <property type="entry name" value="GxGYxYP_C"/>
</dbReference>
<dbReference type="Gene3D" id="3.20.20.490">
    <property type="entry name" value="GxGYxYP glycoside hydrolase, C-terminal domain"/>
    <property type="match status" value="1"/>
</dbReference>
<dbReference type="EMBL" id="HBHY01005317">
    <property type="protein sequence ID" value="CAE0131403.1"/>
    <property type="molecule type" value="Transcribed_RNA"/>
</dbReference>
<accession>A0A7S3BE78</accession>
<dbReference type="InterPro" id="IPR038410">
    <property type="entry name" value="GxGYxYP_C_sf"/>
</dbReference>
<feature type="domain" description="GxGYxYP putative glycoside hydrolase C-terminal" evidence="1">
    <location>
        <begin position="1"/>
        <end position="189"/>
    </location>
</feature>
<reference evidence="2" key="1">
    <citation type="submission" date="2021-01" db="EMBL/GenBank/DDBJ databases">
        <authorList>
            <person name="Corre E."/>
            <person name="Pelletier E."/>
            <person name="Niang G."/>
            <person name="Scheremetjew M."/>
            <person name="Finn R."/>
            <person name="Kale V."/>
            <person name="Holt S."/>
            <person name="Cochrane G."/>
            <person name="Meng A."/>
            <person name="Brown T."/>
            <person name="Cohen L."/>
        </authorList>
    </citation>
    <scope>NUCLEOTIDE SEQUENCE</scope>
    <source>
        <strain evidence="2">RCC927</strain>
    </source>
</reference>
<dbReference type="Pfam" id="PF14323">
    <property type="entry name" value="GxGYxYP_C"/>
    <property type="match status" value="1"/>
</dbReference>